<protein>
    <submittedName>
        <fullName evidence="1">DUF393 domain-containing protein</fullName>
    </submittedName>
</protein>
<dbReference type="GO" id="GO:0015035">
    <property type="term" value="F:protein-disulfide reductase activity"/>
    <property type="evidence" value="ECO:0007669"/>
    <property type="project" value="InterPro"/>
</dbReference>
<organism evidence="1 2">
    <name type="scientific">Ureibacillus thermophilus</name>
    <dbReference type="NCBI Taxonomy" id="367743"/>
    <lineage>
        <taxon>Bacteria</taxon>
        <taxon>Bacillati</taxon>
        <taxon>Bacillota</taxon>
        <taxon>Bacilli</taxon>
        <taxon>Bacillales</taxon>
        <taxon>Caryophanaceae</taxon>
        <taxon>Ureibacillus</taxon>
    </lineage>
</organism>
<dbReference type="EMBL" id="CP036528">
    <property type="protein sequence ID" value="QBK27192.1"/>
    <property type="molecule type" value="Genomic_DNA"/>
</dbReference>
<dbReference type="AlphaFoldDB" id="A0A4P6UYS2"/>
<accession>A0A4P6UYS2</accession>
<dbReference type="Proteomes" id="UP000291151">
    <property type="component" value="Chromosome"/>
</dbReference>
<evidence type="ECO:0000313" key="2">
    <source>
        <dbReference type="Proteomes" id="UP000291151"/>
    </source>
</evidence>
<keyword evidence="2" id="KW-1185">Reference proteome</keyword>
<dbReference type="PANTHER" id="PTHR33639">
    <property type="entry name" value="THIOL-DISULFIDE OXIDOREDUCTASE DCC"/>
    <property type="match status" value="1"/>
</dbReference>
<dbReference type="InterPro" id="IPR052927">
    <property type="entry name" value="DCC_oxidoreductase"/>
</dbReference>
<evidence type="ECO:0000313" key="1">
    <source>
        <dbReference type="EMBL" id="QBK27192.1"/>
    </source>
</evidence>
<gene>
    <name evidence="1" type="ORF">DKZ56_11180</name>
</gene>
<reference evidence="1 2" key="1">
    <citation type="submission" date="2019-02" db="EMBL/GenBank/DDBJ databases">
        <title>Ureibacillus thermophilus.</title>
        <authorList>
            <person name="Sunny J.S."/>
            <person name="Natarajan A."/>
            <person name="Saleena L.M."/>
        </authorList>
    </citation>
    <scope>NUCLEOTIDE SEQUENCE [LARGE SCALE GENOMIC DNA]</scope>
    <source>
        <strain evidence="1 2">LM102</strain>
    </source>
</reference>
<dbReference type="PANTHER" id="PTHR33639:SF2">
    <property type="entry name" value="DUF393 DOMAIN-CONTAINING PROTEIN"/>
    <property type="match status" value="1"/>
</dbReference>
<dbReference type="Pfam" id="PF04134">
    <property type="entry name" value="DCC1-like"/>
    <property type="match status" value="1"/>
</dbReference>
<proteinExistence type="predicted"/>
<dbReference type="InterPro" id="IPR007263">
    <property type="entry name" value="DCC1-like"/>
</dbReference>
<name>A0A4P6UYS2_9BACL</name>
<sequence>MKAIVLFDGECGFCHRGVQFIIKRDSRKLFQFASLESEAGKGLCRDYRVPADMDSLILIENGRYYAKSSAVLRICRKLDGFWKVFYLFIMLPSFLRDLIYDGVAKYRYLLGGKAVCQLPSPEEAERFLF</sequence>
<dbReference type="KEGG" id="uth:DKZ56_11180"/>